<evidence type="ECO:0000256" key="4">
    <source>
        <dbReference type="ARBA" id="ARBA00022859"/>
    </source>
</evidence>
<dbReference type="AlphaFoldDB" id="A0A3B5RBX5"/>
<keyword evidence="3 12" id="KW-0732">Signal</keyword>
<dbReference type="SUPFAM" id="SSF48726">
    <property type="entry name" value="Immunoglobulin"/>
    <property type="match status" value="1"/>
</dbReference>
<dbReference type="PROSITE" id="PS50835">
    <property type="entry name" value="IG_LIKE"/>
    <property type="match status" value="1"/>
</dbReference>
<keyword evidence="8" id="KW-1015">Disulfide bond</keyword>
<reference evidence="15" key="1">
    <citation type="submission" date="2012-01" db="EMBL/GenBank/DDBJ databases">
        <authorList>
            <person name="Walter R."/>
            <person name="Schartl M."/>
            <person name="Warren W."/>
        </authorList>
    </citation>
    <scope>NUCLEOTIDE SEQUENCE [LARGE SCALE GENOMIC DNA]</scope>
    <source>
        <strain evidence="15">JP 163 A</strain>
    </source>
</reference>
<sequence>MNAPLLFRLLLTAASMWMFGSCLDLQQVAYPAISSTESIECDCGKLSCDNVYWFRTVPSESKAEFIGRSNNADRSNHGPSYEADKHRFKLSKRGSSTFVLRIINVTKADAGIYSCVVTASKEMMFNPGVVFRPGETRPTLPPVTKPKPKPICPCSPKNRPQDGCDSLIFWPLVGVVSGLGLGLLCTLYYFNRKRCFTQLLLWENIRITKHFIIKCHIFFFFYPSNCFSLFFPNRIAQKMSPPLCEVSPDVKLLASFYKKKKLVFSLLFLSAFCSDVSL</sequence>
<organism evidence="14 15">
    <name type="scientific">Xiphophorus maculatus</name>
    <name type="common">Southern platyfish</name>
    <name type="synonym">Platypoecilus maculatus</name>
    <dbReference type="NCBI Taxonomy" id="8083"/>
    <lineage>
        <taxon>Eukaryota</taxon>
        <taxon>Metazoa</taxon>
        <taxon>Chordata</taxon>
        <taxon>Craniata</taxon>
        <taxon>Vertebrata</taxon>
        <taxon>Euteleostomi</taxon>
        <taxon>Actinopterygii</taxon>
        <taxon>Neopterygii</taxon>
        <taxon>Teleostei</taxon>
        <taxon>Neoteleostei</taxon>
        <taxon>Acanthomorphata</taxon>
        <taxon>Ovalentaria</taxon>
        <taxon>Atherinomorphae</taxon>
        <taxon>Cyprinodontiformes</taxon>
        <taxon>Poeciliidae</taxon>
        <taxon>Poeciliinae</taxon>
        <taxon>Xiphophorus</taxon>
    </lineage>
</organism>
<keyword evidence="2 11" id="KW-0812">Transmembrane</keyword>
<evidence type="ECO:0000256" key="10">
    <source>
        <dbReference type="ARBA" id="ARBA00023319"/>
    </source>
</evidence>
<dbReference type="SMART" id="SM00406">
    <property type="entry name" value="IGv"/>
    <property type="match status" value="1"/>
</dbReference>
<feature type="transmembrane region" description="Helical" evidence="11">
    <location>
        <begin position="167"/>
        <end position="190"/>
    </location>
</feature>
<evidence type="ECO:0000256" key="9">
    <source>
        <dbReference type="ARBA" id="ARBA00023180"/>
    </source>
</evidence>
<reference evidence="14" key="3">
    <citation type="submission" date="2025-08" db="UniProtKB">
        <authorList>
            <consortium name="Ensembl"/>
        </authorList>
    </citation>
    <scope>IDENTIFICATION</scope>
    <source>
        <strain evidence="14">JP 163 A</strain>
    </source>
</reference>
<dbReference type="PANTHER" id="PTHR11292">
    <property type="entry name" value="T-CELL SURFACE GLYCOPROTEIN CD8 BETA CHAIN"/>
    <property type="match status" value="1"/>
</dbReference>
<keyword evidence="9" id="KW-0325">Glycoprotein</keyword>
<protein>
    <submittedName>
        <fullName evidence="14">Uncharacterized LOC102231445</fullName>
    </submittedName>
</protein>
<dbReference type="InterPro" id="IPR013783">
    <property type="entry name" value="Ig-like_fold"/>
</dbReference>
<dbReference type="GeneTree" id="ENSGT00510000048998"/>
<reference evidence="14" key="4">
    <citation type="submission" date="2025-09" db="UniProtKB">
        <authorList>
            <consortium name="Ensembl"/>
        </authorList>
    </citation>
    <scope>IDENTIFICATION</scope>
    <source>
        <strain evidence="14">JP 163 A</strain>
    </source>
</reference>
<dbReference type="InterPro" id="IPR036179">
    <property type="entry name" value="Ig-like_dom_sf"/>
</dbReference>
<dbReference type="GO" id="GO:0009986">
    <property type="term" value="C:cell surface"/>
    <property type="evidence" value="ECO:0007669"/>
    <property type="project" value="TreeGrafter"/>
</dbReference>
<dbReference type="Ensembl" id="ENSXMAT00000041315.1">
    <property type="protein sequence ID" value="ENSXMAP00000041207.1"/>
    <property type="gene ID" value="ENSXMAG00000002136.2"/>
</dbReference>
<dbReference type="GO" id="GO:0015026">
    <property type="term" value="F:coreceptor activity"/>
    <property type="evidence" value="ECO:0007669"/>
    <property type="project" value="InterPro"/>
</dbReference>
<evidence type="ECO:0000256" key="6">
    <source>
        <dbReference type="ARBA" id="ARBA00023130"/>
    </source>
</evidence>
<keyword evidence="15" id="KW-1185">Reference proteome</keyword>
<evidence type="ECO:0000313" key="15">
    <source>
        <dbReference type="Proteomes" id="UP000002852"/>
    </source>
</evidence>
<dbReference type="STRING" id="8083.ENSXMAP00000041207"/>
<evidence type="ECO:0000256" key="12">
    <source>
        <dbReference type="SAM" id="SignalP"/>
    </source>
</evidence>
<reference evidence="15" key="2">
    <citation type="journal article" date="2013" name="Nat. Genet.">
        <title>The genome of the platyfish, Xiphophorus maculatus, provides insights into evolutionary adaptation and several complex traits.</title>
        <authorList>
            <person name="Schartl M."/>
            <person name="Walter R.B."/>
            <person name="Shen Y."/>
            <person name="Garcia T."/>
            <person name="Catchen J."/>
            <person name="Amores A."/>
            <person name="Braasch I."/>
            <person name="Chalopin D."/>
            <person name="Volff J.N."/>
            <person name="Lesch K.P."/>
            <person name="Bisazza A."/>
            <person name="Minx P."/>
            <person name="Hillier L."/>
            <person name="Wilson R.K."/>
            <person name="Fuerstenberg S."/>
            <person name="Boore J."/>
            <person name="Searle S."/>
            <person name="Postlethwait J.H."/>
            <person name="Warren W.C."/>
        </authorList>
    </citation>
    <scope>NUCLEOTIDE SEQUENCE [LARGE SCALE GENOMIC DNA]</scope>
    <source>
        <strain evidence="15">JP 163 A</strain>
    </source>
</reference>
<evidence type="ECO:0000259" key="13">
    <source>
        <dbReference type="PROSITE" id="PS50835"/>
    </source>
</evidence>
<name>A0A3B5RBX5_XIPMA</name>
<feature type="domain" description="Ig-like" evidence="13">
    <location>
        <begin position="4"/>
        <end position="126"/>
    </location>
</feature>
<feature type="chain" id="PRO_5017305853" evidence="12">
    <location>
        <begin position="23"/>
        <end position="278"/>
    </location>
</feature>
<evidence type="ECO:0000313" key="14">
    <source>
        <dbReference type="Ensembl" id="ENSXMAP00000041207.1"/>
    </source>
</evidence>
<dbReference type="InterPro" id="IPR007110">
    <property type="entry name" value="Ig-like_dom"/>
</dbReference>
<dbReference type="GO" id="GO:0050776">
    <property type="term" value="P:regulation of immune response"/>
    <property type="evidence" value="ECO:0007669"/>
    <property type="project" value="InterPro"/>
</dbReference>
<dbReference type="GO" id="GO:0002250">
    <property type="term" value="P:adaptive immune response"/>
    <property type="evidence" value="ECO:0007669"/>
    <property type="project" value="UniProtKB-KW"/>
</dbReference>
<feature type="signal peptide" evidence="12">
    <location>
        <begin position="1"/>
        <end position="22"/>
    </location>
</feature>
<dbReference type="CDD" id="cd00099">
    <property type="entry name" value="IgV"/>
    <property type="match status" value="1"/>
</dbReference>
<keyword evidence="10" id="KW-0393">Immunoglobulin domain</keyword>
<keyword evidence="6" id="KW-1064">Adaptive immunity</keyword>
<dbReference type="Pfam" id="PF07686">
    <property type="entry name" value="V-set"/>
    <property type="match status" value="1"/>
</dbReference>
<keyword evidence="5 11" id="KW-1133">Transmembrane helix</keyword>
<keyword evidence="4" id="KW-0391">Immunity</keyword>
<evidence type="ECO:0000256" key="7">
    <source>
        <dbReference type="ARBA" id="ARBA00023136"/>
    </source>
</evidence>
<dbReference type="InterPro" id="IPR042414">
    <property type="entry name" value="CD8B"/>
</dbReference>
<dbReference type="Gene3D" id="2.60.40.10">
    <property type="entry name" value="Immunoglobulins"/>
    <property type="match status" value="1"/>
</dbReference>
<comment type="subcellular location">
    <subcellularLocation>
        <location evidence="1">Membrane</location>
        <topology evidence="1">Single-pass type I membrane protein</topology>
    </subcellularLocation>
</comment>
<accession>A0A3B5RBX5</accession>
<dbReference type="GO" id="GO:0042288">
    <property type="term" value="F:MHC class I protein binding"/>
    <property type="evidence" value="ECO:0007669"/>
    <property type="project" value="InterPro"/>
</dbReference>
<feature type="transmembrane region" description="Helical" evidence="11">
    <location>
        <begin position="211"/>
        <end position="231"/>
    </location>
</feature>
<dbReference type="GO" id="GO:0016020">
    <property type="term" value="C:membrane"/>
    <property type="evidence" value="ECO:0007669"/>
    <property type="project" value="UniProtKB-SubCell"/>
</dbReference>
<proteinExistence type="predicted"/>
<keyword evidence="7 11" id="KW-0472">Membrane</keyword>
<evidence type="ECO:0000256" key="5">
    <source>
        <dbReference type="ARBA" id="ARBA00022989"/>
    </source>
</evidence>
<dbReference type="InParanoid" id="A0A3B5RBX5"/>
<dbReference type="PANTHER" id="PTHR11292:SF7">
    <property type="entry name" value="T-CELL SURFACE GLYCOPROTEIN CD8 BETA CHAIN-RELATED"/>
    <property type="match status" value="1"/>
</dbReference>
<evidence type="ECO:0000256" key="8">
    <source>
        <dbReference type="ARBA" id="ARBA00023157"/>
    </source>
</evidence>
<evidence type="ECO:0000256" key="11">
    <source>
        <dbReference type="SAM" id="Phobius"/>
    </source>
</evidence>
<dbReference type="Proteomes" id="UP000002852">
    <property type="component" value="Unassembled WGS sequence"/>
</dbReference>
<evidence type="ECO:0000256" key="1">
    <source>
        <dbReference type="ARBA" id="ARBA00004479"/>
    </source>
</evidence>
<evidence type="ECO:0000256" key="2">
    <source>
        <dbReference type="ARBA" id="ARBA00022692"/>
    </source>
</evidence>
<evidence type="ECO:0000256" key="3">
    <source>
        <dbReference type="ARBA" id="ARBA00022729"/>
    </source>
</evidence>
<dbReference type="InterPro" id="IPR013106">
    <property type="entry name" value="Ig_V-set"/>
</dbReference>